<dbReference type="EMBL" id="MT656589">
    <property type="protein sequence ID" value="QSC42393.1"/>
    <property type="molecule type" value="Genomic_RNA"/>
</dbReference>
<evidence type="ECO:0000259" key="4">
    <source>
        <dbReference type="Pfam" id="PF00983"/>
    </source>
</evidence>
<comment type="subcellular location">
    <subcellularLocation>
        <location evidence="1">Virion</location>
    </subcellularLocation>
</comment>
<protein>
    <submittedName>
        <fullName evidence="6">Coat protein</fullName>
    </submittedName>
</protein>
<keyword evidence="2" id="KW-0946">Virion</keyword>
<dbReference type="InterPro" id="IPR000574">
    <property type="entry name" value="Tymo_coat"/>
</dbReference>
<evidence type="ECO:0000313" key="6">
    <source>
        <dbReference type="EMBL" id="QSC42390.1"/>
    </source>
</evidence>
<organism evidence="6">
    <name type="scientific">Mutum virus</name>
    <dbReference type="NCBI Taxonomy" id="2814230"/>
    <lineage>
        <taxon>Viruses</taxon>
        <taxon>Riboviria</taxon>
    </lineage>
</organism>
<dbReference type="Pfam" id="PF00983">
    <property type="entry name" value="Tymo_coat"/>
    <property type="match status" value="1"/>
</dbReference>
<evidence type="ECO:0000313" key="7">
    <source>
        <dbReference type="EMBL" id="QSC42393.1"/>
    </source>
</evidence>
<evidence type="ECO:0000256" key="2">
    <source>
        <dbReference type="ARBA" id="ARBA00022844"/>
    </source>
</evidence>
<dbReference type="Gene3D" id="2.60.120.20">
    <property type="match status" value="1"/>
</dbReference>
<dbReference type="InterPro" id="IPR029053">
    <property type="entry name" value="Viral_coat"/>
</dbReference>
<dbReference type="EMBL" id="MT656588">
    <property type="protein sequence ID" value="QSC42390.1"/>
    <property type="molecule type" value="Genomic_RNA"/>
</dbReference>
<dbReference type="EMBL" id="MT656587">
    <property type="protein sequence ID" value="QSC42387.1"/>
    <property type="molecule type" value="Genomic_RNA"/>
</dbReference>
<dbReference type="GO" id="GO:0005198">
    <property type="term" value="F:structural molecule activity"/>
    <property type="evidence" value="ECO:0007669"/>
    <property type="project" value="InterPro"/>
</dbReference>
<proteinExistence type="predicted"/>
<evidence type="ECO:0000256" key="1">
    <source>
        <dbReference type="ARBA" id="ARBA00004328"/>
    </source>
</evidence>
<feature type="domain" description="Tymovirus coat protein" evidence="4">
    <location>
        <begin position="92"/>
        <end position="248"/>
    </location>
</feature>
<feature type="compositionally biased region" description="Low complexity" evidence="3">
    <location>
        <begin position="28"/>
        <end position="39"/>
    </location>
</feature>
<feature type="region of interest" description="Disordered" evidence="3">
    <location>
        <begin position="28"/>
        <end position="59"/>
    </location>
</feature>
<accession>A0A896IGK7</accession>
<dbReference type="SUPFAM" id="SSF88633">
    <property type="entry name" value="Positive stranded ssRNA viruses"/>
    <property type="match status" value="1"/>
</dbReference>
<reference evidence="6" key="1">
    <citation type="submission" date="2020-06" db="EMBL/GenBank/DDBJ databases">
        <title>Research of arbovirus and specific viruses of particle insects of mosquitoes of the mansonia gender captured in Rondonia.</title>
        <authorList>
            <person name="Miranda K.P."/>
            <person name="Silva S.P."/>
            <person name="Carvalho V.L."/>
        </authorList>
    </citation>
    <scope>NUCLEOTIDE SEQUENCE</scope>
    <source>
        <strain evidence="5">BeAr855911</strain>
        <strain evidence="6">BeAr855922</strain>
        <strain evidence="7">BeAr855928</strain>
    </source>
</reference>
<evidence type="ECO:0000256" key="3">
    <source>
        <dbReference type="SAM" id="MobiDB-lite"/>
    </source>
</evidence>
<evidence type="ECO:0000313" key="5">
    <source>
        <dbReference type="EMBL" id="QSC42387.1"/>
    </source>
</evidence>
<dbReference type="GO" id="GO:0019028">
    <property type="term" value="C:viral capsid"/>
    <property type="evidence" value="ECO:0007669"/>
    <property type="project" value="UniProtKB-KW"/>
</dbReference>
<name>A0A896IGK7_9VIRU</name>
<keyword evidence="6" id="KW-0167">Capsid protein</keyword>
<sequence length="251" mass="27098">MRLHILSIMETALTLASAAIPHVLDALTTSTPTPSPSTTEVPASRIPRPVQTPRVNDTPTALGGMDVHDVLINPAIPVRPSFYDTPHKLGPCMTLPFQFKLHDWTGDQKLIDIDLAANSELKALTAPYRFAQLTTLEVVVCPRQSASKFAGTVEVRFLPSDVTPSASDMISHPGAMSISCGGPLGFVSNSALACPLDRFSPVIKSPFLPTDRIRVAVNHWLNTEATRSSNTHIIITTLLRGTLLLAYPAFN</sequence>